<protein>
    <submittedName>
        <fullName evidence="1">Uncharacterized protein</fullName>
    </submittedName>
</protein>
<dbReference type="AlphaFoldDB" id="A0A645HN34"/>
<sequence>MAGCLLLDRDRRAQAFDQVDVGLFHQLQELPGVGRQRFDVAPLAFGVERVESQRGLAGTGQAGDHDQLIARQVEVDVL</sequence>
<name>A0A645HN34_9ZZZZ</name>
<gene>
    <name evidence="1" type="ORF">SDC9_188009</name>
</gene>
<dbReference type="EMBL" id="VSSQ01096896">
    <property type="protein sequence ID" value="MPN40471.1"/>
    <property type="molecule type" value="Genomic_DNA"/>
</dbReference>
<reference evidence="1" key="1">
    <citation type="submission" date="2019-08" db="EMBL/GenBank/DDBJ databases">
        <authorList>
            <person name="Kucharzyk K."/>
            <person name="Murdoch R.W."/>
            <person name="Higgins S."/>
            <person name="Loffler F."/>
        </authorList>
    </citation>
    <scope>NUCLEOTIDE SEQUENCE</scope>
</reference>
<evidence type="ECO:0000313" key="1">
    <source>
        <dbReference type="EMBL" id="MPN40471.1"/>
    </source>
</evidence>
<comment type="caution">
    <text evidence="1">The sequence shown here is derived from an EMBL/GenBank/DDBJ whole genome shotgun (WGS) entry which is preliminary data.</text>
</comment>
<proteinExistence type="predicted"/>
<organism evidence="1">
    <name type="scientific">bioreactor metagenome</name>
    <dbReference type="NCBI Taxonomy" id="1076179"/>
    <lineage>
        <taxon>unclassified sequences</taxon>
        <taxon>metagenomes</taxon>
        <taxon>ecological metagenomes</taxon>
    </lineage>
</organism>
<accession>A0A645HN34</accession>